<protein>
    <submittedName>
        <fullName evidence="1">Uncharacterized protein</fullName>
    </submittedName>
</protein>
<comment type="caution">
    <text evidence="1">The sequence shown here is derived from an EMBL/GenBank/DDBJ whole genome shotgun (WGS) entry which is preliminary data.</text>
</comment>
<sequence>MDGRSLRVEALKENKKQKRARQGSGTALYAAGGDIFALETRYFPTAEAVLPLAGASALPLPPLTTLSPLPIRSSRSMTCPDSYFHSTPIQSNGRASPAAVSAHTSMQAAAGVRWGNLQIQSGRLQESAAALLARAARLPWHARSNRSFWSNPRCSSDDTACGLASLQKGAPAGKSRSADSVAAFLPVCSLNFPVIYSVAKC</sequence>
<evidence type="ECO:0000313" key="1">
    <source>
        <dbReference type="EMBL" id="KAH7061505.1"/>
    </source>
</evidence>
<dbReference type="Proteomes" id="UP000774617">
    <property type="component" value="Unassembled WGS sequence"/>
</dbReference>
<reference evidence="1 2" key="1">
    <citation type="journal article" date="2021" name="Nat. Commun.">
        <title>Genetic determinants of endophytism in the Arabidopsis root mycobiome.</title>
        <authorList>
            <person name="Mesny F."/>
            <person name="Miyauchi S."/>
            <person name="Thiergart T."/>
            <person name="Pickel B."/>
            <person name="Atanasova L."/>
            <person name="Karlsson M."/>
            <person name="Huettel B."/>
            <person name="Barry K.W."/>
            <person name="Haridas S."/>
            <person name="Chen C."/>
            <person name="Bauer D."/>
            <person name="Andreopoulos W."/>
            <person name="Pangilinan J."/>
            <person name="LaButti K."/>
            <person name="Riley R."/>
            <person name="Lipzen A."/>
            <person name="Clum A."/>
            <person name="Drula E."/>
            <person name="Henrissat B."/>
            <person name="Kohler A."/>
            <person name="Grigoriev I.V."/>
            <person name="Martin F.M."/>
            <person name="Hacquard S."/>
        </authorList>
    </citation>
    <scope>NUCLEOTIDE SEQUENCE [LARGE SCALE GENOMIC DNA]</scope>
    <source>
        <strain evidence="1 2">MPI-SDFR-AT-0080</strain>
    </source>
</reference>
<proteinExistence type="predicted"/>
<keyword evidence="2" id="KW-1185">Reference proteome</keyword>
<gene>
    <name evidence="1" type="ORF">B0J12DRAFT_298489</name>
</gene>
<accession>A0ABQ8GPU0</accession>
<dbReference type="EMBL" id="JAGTJR010000004">
    <property type="protein sequence ID" value="KAH7061505.1"/>
    <property type="molecule type" value="Genomic_DNA"/>
</dbReference>
<organism evidence="1 2">
    <name type="scientific">Macrophomina phaseolina</name>
    <dbReference type="NCBI Taxonomy" id="35725"/>
    <lineage>
        <taxon>Eukaryota</taxon>
        <taxon>Fungi</taxon>
        <taxon>Dikarya</taxon>
        <taxon>Ascomycota</taxon>
        <taxon>Pezizomycotina</taxon>
        <taxon>Dothideomycetes</taxon>
        <taxon>Dothideomycetes incertae sedis</taxon>
        <taxon>Botryosphaeriales</taxon>
        <taxon>Botryosphaeriaceae</taxon>
        <taxon>Macrophomina</taxon>
    </lineage>
</organism>
<name>A0ABQ8GPU0_9PEZI</name>
<evidence type="ECO:0000313" key="2">
    <source>
        <dbReference type="Proteomes" id="UP000774617"/>
    </source>
</evidence>